<accession>A0ABS3WKY6</accession>
<proteinExistence type="predicted"/>
<dbReference type="EMBL" id="JAGGDJ010000088">
    <property type="protein sequence ID" value="MBO7748962.1"/>
    <property type="molecule type" value="Genomic_DNA"/>
</dbReference>
<evidence type="ECO:0000313" key="3">
    <source>
        <dbReference type="Proteomes" id="UP000670947"/>
    </source>
</evidence>
<gene>
    <name evidence="2" type="ORF">I8J29_32845</name>
</gene>
<protein>
    <submittedName>
        <fullName evidence="2">Uncharacterized protein</fullName>
    </submittedName>
</protein>
<sequence>MKSVKIMLLGISLMIFAAVWVIDPDASLGGAEFFILFLGLIFSLIGYIFGDSRN</sequence>
<keyword evidence="1" id="KW-0472">Membrane</keyword>
<dbReference type="RefSeq" id="WP_208851475.1">
    <property type="nucleotide sequence ID" value="NZ_JAGGDJ010000088.1"/>
</dbReference>
<dbReference type="Proteomes" id="UP000670947">
    <property type="component" value="Unassembled WGS sequence"/>
</dbReference>
<name>A0ABS3WKY6_9BACL</name>
<keyword evidence="3" id="KW-1185">Reference proteome</keyword>
<organism evidence="2 3">
    <name type="scientific">Paenibacillus artemisiicola</name>
    <dbReference type="NCBI Taxonomy" id="1172618"/>
    <lineage>
        <taxon>Bacteria</taxon>
        <taxon>Bacillati</taxon>
        <taxon>Bacillota</taxon>
        <taxon>Bacilli</taxon>
        <taxon>Bacillales</taxon>
        <taxon>Paenibacillaceae</taxon>
        <taxon>Paenibacillus</taxon>
    </lineage>
</organism>
<evidence type="ECO:0000256" key="1">
    <source>
        <dbReference type="SAM" id="Phobius"/>
    </source>
</evidence>
<keyword evidence="1" id="KW-1133">Transmembrane helix</keyword>
<evidence type="ECO:0000313" key="2">
    <source>
        <dbReference type="EMBL" id="MBO7748962.1"/>
    </source>
</evidence>
<comment type="caution">
    <text evidence="2">The sequence shown here is derived from an EMBL/GenBank/DDBJ whole genome shotgun (WGS) entry which is preliminary data.</text>
</comment>
<reference evidence="2 3" key="1">
    <citation type="submission" date="2021-03" db="EMBL/GenBank/DDBJ databases">
        <title>Paenibacillus artemisicola MWE-103 whole genome sequence.</title>
        <authorList>
            <person name="Ham Y.J."/>
        </authorList>
    </citation>
    <scope>NUCLEOTIDE SEQUENCE [LARGE SCALE GENOMIC DNA]</scope>
    <source>
        <strain evidence="2 3">MWE-103</strain>
    </source>
</reference>
<feature type="transmembrane region" description="Helical" evidence="1">
    <location>
        <begin position="31"/>
        <end position="50"/>
    </location>
</feature>
<keyword evidence="1" id="KW-0812">Transmembrane</keyword>